<dbReference type="SUPFAM" id="SSF82649">
    <property type="entry name" value="SufE/NifU"/>
    <property type="match status" value="1"/>
</dbReference>
<evidence type="ECO:0000256" key="1">
    <source>
        <dbReference type="ARBA" id="ARBA00010282"/>
    </source>
</evidence>
<dbReference type="Gene3D" id="3.90.1010.10">
    <property type="match status" value="1"/>
</dbReference>
<evidence type="ECO:0000313" key="4">
    <source>
        <dbReference type="Proteomes" id="UP001179952"/>
    </source>
</evidence>
<dbReference type="AlphaFoldDB" id="A0AAV8ZYG7"/>
<comment type="similarity">
    <text evidence="1">Belongs to the SufE family.</text>
</comment>
<accession>A0AAV8ZYG7</accession>
<dbReference type="PANTHER" id="PTHR43597">
    <property type="entry name" value="SULFUR ACCEPTOR PROTEIN CSDE"/>
    <property type="match status" value="1"/>
</dbReference>
<evidence type="ECO:0000313" key="3">
    <source>
        <dbReference type="EMBL" id="KAK1258127.1"/>
    </source>
</evidence>
<keyword evidence="4" id="KW-1185">Reference proteome</keyword>
<organism evidence="3 4">
    <name type="scientific">Acorus gramineus</name>
    <name type="common">Dwarf sweet flag</name>
    <dbReference type="NCBI Taxonomy" id="55184"/>
    <lineage>
        <taxon>Eukaryota</taxon>
        <taxon>Viridiplantae</taxon>
        <taxon>Streptophyta</taxon>
        <taxon>Embryophyta</taxon>
        <taxon>Tracheophyta</taxon>
        <taxon>Spermatophyta</taxon>
        <taxon>Magnoliopsida</taxon>
        <taxon>Liliopsida</taxon>
        <taxon>Acoraceae</taxon>
        <taxon>Acorus</taxon>
    </lineage>
</organism>
<dbReference type="Pfam" id="PF02657">
    <property type="entry name" value="SufE"/>
    <property type="match status" value="1"/>
</dbReference>
<dbReference type="EMBL" id="JAUJYN010000024">
    <property type="protein sequence ID" value="KAK1258127.1"/>
    <property type="molecule type" value="Genomic_DNA"/>
</dbReference>
<dbReference type="PANTHER" id="PTHR43597:SF5">
    <property type="entry name" value="SUFE-LIKE PROTEIN 2, CHLOROPLASTIC"/>
    <property type="match status" value="1"/>
</dbReference>
<proteinExistence type="inferred from homology"/>
<protein>
    <recommendedName>
        <fullName evidence="2">Fe-S metabolism associated domain-containing protein</fullName>
    </recommendedName>
</protein>
<reference evidence="3" key="1">
    <citation type="journal article" date="2023" name="Nat. Commun.">
        <title>Diploid and tetraploid genomes of Acorus and the evolution of monocots.</title>
        <authorList>
            <person name="Ma L."/>
            <person name="Liu K.W."/>
            <person name="Li Z."/>
            <person name="Hsiao Y.Y."/>
            <person name="Qi Y."/>
            <person name="Fu T."/>
            <person name="Tang G.D."/>
            <person name="Zhang D."/>
            <person name="Sun W.H."/>
            <person name="Liu D.K."/>
            <person name="Li Y."/>
            <person name="Chen G.Z."/>
            <person name="Liu X.D."/>
            <person name="Liao X.Y."/>
            <person name="Jiang Y.T."/>
            <person name="Yu X."/>
            <person name="Hao Y."/>
            <person name="Huang J."/>
            <person name="Zhao X.W."/>
            <person name="Ke S."/>
            <person name="Chen Y.Y."/>
            <person name="Wu W.L."/>
            <person name="Hsu J.L."/>
            <person name="Lin Y.F."/>
            <person name="Huang M.D."/>
            <person name="Li C.Y."/>
            <person name="Huang L."/>
            <person name="Wang Z.W."/>
            <person name="Zhao X."/>
            <person name="Zhong W.Y."/>
            <person name="Peng D.H."/>
            <person name="Ahmad S."/>
            <person name="Lan S."/>
            <person name="Zhang J.S."/>
            <person name="Tsai W.C."/>
            <person name="Van de Peer Y."/>
            <person name="Liu Z.J."/>
        </authorList>
    </citation>
    <scope>NUCLEOTIDE SEQUENCE</scope>
    <source>
        <strain evidence="3">SCP</strain>
    </source>
</reference>
<sequence length="134" mass="14902">MESVAISTKLLLHHPNPNPNFPSPRTLRVHCTRILSTDSPRLKLCCLVSKFESLPEPLDRVKLLPLHASSLPPLADPNHVPANRVMVCTTQVWLSAFMDPLSGRMRFAADSDFDIMRGSAPAWSLSSMGPHPRR</sequence>
<comment type="caution">
    <text evidence="3">The sequence shown here is derived from an EMBL/GenBank/DDBJ whole genome shotgun (WGS) entry which is preliminary data.</text>
</comment>
<feature type="domain" description="Fe-S metabolism associated" evidence="2">
    <location>
        <begin position="49"/>
        <end position="119"/>
    </location>
</feature>
<dbReference type="Proteomes" id="UP001179952">
    <property type="component" value="Unassembled WGS sequence"/>
</dbReference>
<evidence type="ECO:0000259" key="2">
    <source>
        <dbReference type="Pfam" id="PF02657"/>
    </source>
</evidence>
<reference evidence="3" key="2">
    <citation type="submission" date="2023-06" db="EMBL/GenBank/DDBJ databases">
        <authorList>
            <person name="Ma L."/>
            <person name="Liu K.-W."/>
            <person name="Li Z."/>
            <person name="Hsiao Y.-Y."/>
            <person name="Qi Y."/>
            <person name="Fu T."/>
            <person name="Tang G."/>
            <person name="Zhang D."/>
            <person name="Sun W.-H."/>
            <person name="Liu D.-K."/>
            <person name="Li Y."/>
            <person name="Chen G.-Z."/>
            <person name="Liu X.-D."/>
            <person name="Liao X.-Y."/>
            <person name="Jiang Y.-T."/>
            <person name="Yu X."/>
            <person name="Hao Y."/>
            <person name="Huang J."/>
            <person name="Zhao X.-W."/>
            <person name="Ke S."/>
            <person name="Chen Y.-Y."/>
            <person name="Wu W.-L."/>
            <person name="Hsu J.-L."/>
            <person name="Lin Y.-F."/>
            <person name="Huang M.-D."/>
            <person name="Li C.-Y."/>
            <person name="Huang L."/>
            <person name="Wang Z.-W."/>
            <person name="Zhao X."/>
            <person name="Zhong W.-Y."/>
            <person name="Peng D.-H."/>
            <person name="Ahmad S."/>
            <person name="Lan S."/>
            <person name="Zhang J.-S."/>
            <person name="Tsai W.-C."/>
            <person name="Van De Peer Y."/>
            <person name="Liu Z.-J."/>
        </authorList>
    </citation>
    <scope>NUCLEOTIDE SEQUENCE</scope>
    <source>
        <strain evidence="3">SCP</strain>
        <tissue evidence="3">Leaves</tissue>
    </source>
</reference>
<dbReference type="InterPro" id="IPR003808">
    <property type="entry name" value="Fe-S_metab-assoc_dom"/>
</dbReference>
<gene>
    <name evidence="3" type="ORF">QJS04_geneDACA021097</name>
</gene>
<name>A0AAV8ZYG7_ACOGR</name>